<comment type="similarity">
    <text evidence="3">Belongs to the acetyltransferase family. RimJ subfamily.</text>
</comment>
<proteinExistence type="inferred from homology"/>
<sequence>MFTYKIDKDIHLRLFNENDAEEFYQLIIGFKTYLKEWLGWLDNIRTVEDTAANIKNQLNEIPKNKGYPLSFAIIYKDKIAGTIGFNSINNKTKTGVVGYWLGKDYQGKGIMTKSFKELLEYGFTVLLLNRIEVRIATKNIKSRALPEHFGFEKEGVIRQAEWLYDHYVDHVIYGLLATEWG</sequence>
<feature type="domain" description="N-acetyltransferase" evidence="4">
    <location>
        <begin position="10"/>
        <end position="178"/>
    </location>
</feature>
<keyword evidence="2" id="KW-0012">Acyltransferase</keyword>
<dbReference type="PANTHER" id="PTHR43792">
    <property type="entry name" value="GNAT FAMILY, PUTATIVE (AFU_ORTHOLOGUE AFUA_3G00765)-RELATED-RELATED"/>
    <property type="match status" value="1"/>
</dbReference>
<dbReference type="STRING" id="1121025.SAMN02745249_01197"/>
<accession>A0A1M4WI10</accession>
<dbReference type="OrthoDB" id="9784707at2"/>
<dbReference type="RefSeq" id="WP_073297750.1">
    <property type="nucleotide sequence ID" value="NZ_FQUF01000015.1"/>
</dbReference>
<evidence type="ECO:0000313" key="6">
    <source>
        <dbReference type="Proteomes" id="UP000184128"/>
    </source>
</evidence>
<dbReference type="PANTHER" id="PTHR43792:SF8">
    <property type="entry name" value="[RIBOSOMAL PROTEIN US5]-ALANINE N-ACETYLTRANSFERASE"/>
    <property type="match status" value="1"/>
</dbReference>
<dbReference type="InterPro" id="IPR000182">
    <property type="entry name" value="GNAT_dom"/>
</dbReference>
<evidence type="ECO:0000256" key="1">
    <source>
        <dbReference type="ARBA" id="ARBA00022679"/>
    </source>
</evidence>
<dbReference type="GO" id="GO:0016747">
    <property type="term" value="F:acyltransferase activity, transferring groups other than amino-acyl groups"/>
    <property type="evidence" value="ECO:0007669"/>
    <property type="project" value="InterPro"/>
</dbReference>
<dbReference type="InterPro" id="IPR016181">
    <property type="entry name" value="Acyl_CoA_acyltransferase"/>
</dbReference>
<evidence type="ECO:0000259" key="4">
    <source>
        <dbReference type="PROSITE" id="PS51186"/>
    </source>
</evidence>
<keyword evidence="6" id="KW-1185">Reference proteome</keyword>
<evidence type="ECO:0000256" key="3">
    <source>
        <dbReference type="ARBA" id="ARBA00038502"/>
    </source>
</evidence>
<dbReference type="InterPro" id="IPR051531">
    <property type="entry name" value="N-acetyltransferase"/>
</dbReference>
<dbReference type="AlphaFoldDB" id="A0A1M4WI10"/>
<dbReference type="Pfam" id="PF13302">
    <property type="entry name" value="Acetyltransf_3"/>
    <property type="match status" value="1"/>
</dbReference>
<evidence type="ECO:0000256" key="2">
    <source>
        <dbReference type="ARBA" id="ARBA00023315"/>
    </source>
</evidence>
<dbReference type="Proteomes" id="UP000184128">
    <property type="component" value="Unassembled WGS sequence"/>
</dbReference>
<evidence type="ECO:0000313" key="5">
    <source>
        <dbReference type="EMBL" id="SHE80800.1"/>
    </source>
</evidence>
<dbReference type="PROSITE" id="PS51186">
    <property type="entry name" value="GNAT"/>
    <property type="match status" value="1"/>
</dbReference>
<dbReference type="Gene3D" id="3.40.630.30">
    <property type="match status" value="1"/>
</dbReference>
<dbReference type="EMBL" id="FQUF01000015">
    <property type="protein sequence ID" value="SHE80800.1"/>
    <property type="molecule type" value="Genomic_DNA"/>
</dbReference>
<reference evidence="5 6" key="1">
    <citation type="submission" date="2016-11" db="EMBL/GenBank/DDBJ databases">
        <authorList>
            <person name="Jaros S."/>
            <person name="Januszkiewicz K."/>
            <person name="Wedrychowicz H."/>
        </authorList>
    </citation>
    <scope>NUCLEOTIDE SEQUENCE [LARGE SCALE GENOMIC DNA]</scope>
    <source>
        <strain evidence="5 6">DSM 15692</strain>
    </source>
</reference>
<protein>
    <submittedName>
        <fullName evidence="5">Ribosomal-protein-serine acetyltransferase</fullName>
    </submittedName>
</protein>
<gene>
    <name evidence="5" type="ORF">SAMN02745249_01197</name>
</gene>
<name>A0A1M4WI10_9LACT</name>
<organism evidence="5 6">
    <name type="scientific">Atopostipes suicloacalis DSM 15692</name>
    <dbReference type="NCBI Taxonomy" id="1121025"/>
    <lineage>
        <taxon>Bacteria</taxon>
        <taxon>Bacillati</taxon>
        <taxon>Bacillota</taxon>
        <taxon>Bacilli</taxon>
        <taxon>Lactobacillales</taxon>
        <taxon>Carnobacteriaceae</taxon>
        <taxon>Atopostipes</taxon>
    </lineage>
</organism>
<keyword evidence="1 5" id="KW-0808">Transferase</keyword>
<dbReference type="SUPFAM" id="SSF55729">
    <property type="entry name" value="Acyl-CoA N-acyltransferases (Nat)"/>
    <property type="match status" value="1"/>
</dbReference>